<evidence type="ECO:0000313" key="2">
    <source>
        <dbReference type="Proteomes" id="UP000615446"/>
    </source>
</evidence>
<dbReference type="Proteomes" id="UP000615446">
    <property type="component" value="Unassembled WGS sequence"/>
</dbReference>
<dbReference type="EMBL" id="BLAL01000191">
    <property type="protein sequence ID" value="GES89657.1"/>
    <property type="molecule type" value="Genomic_DNA"/>
</dbReference>
<organism evidence="1 2">
    <name type="scientific">Rhizophagus clarus</name>
    <dbReference type="NCBI Taxonomy" id="94130"/>
    <lineage>
        <taxon>Eukaryota</taxon>
        <taxon>Fungi</taxon>
        <taxon>Fungi incertae sedis</taxon>
        <taxon>Mucoromycota</taxon>
        <taxon>Glomeromycotina</taxon>
        <taxon>Glomeromycetes</taxon>
        <taxon>Glomerales</taxon>
        <taxon>Glomeraceae</taxon>
        <taxon>Rhizophagus</taxon>
    </lineage>
</organism>
<sequence length="171" mass="19689">MLRISTSVAREIMANLILRFVLAFKHHIWISRCNLTVEWEKRNNISTQVKRASMQRSQHGYLDLCAIQTQNRPTPPAYASDSNRLPAHHRHDINQATFDSYTDCIVYDDLPLPVLTPPPLKHKTAAERKAAAVPLTWKAIDGFIKSFQVDSWLPTMRAKPRFKVFLQQVLV</sequence>
<name>A0A8H3LNJ8_9GLOM</name>
<gene>
    <name evidence="1" type="ORF">RCL2_001654400</name>
</gene>
<dbReference type="OrthoDB" id="10658306at2759"/>
<comment type="caution">
    <text evidence="1">The sequence shown here is derived from an EMBL/GenBank/DDBJ whole genome shotgun (WGS) entry which is preliminary data.</text>
</comment>
<accession>A0A8H3LNJ8</accession>
<proteinExistence type="predicted"/>
<evidence type="ECO:0000313" key="1">
    <source>
        <dbReference type="EMBL" id="GES89657.1"/>
    </source>
</evidence>
<dbReference type="AlphaFoldDB" id="A0A8H3LNJ8"/>
<reference evidence="1" key="1">
    <citation type="submission" date="2019-10" db="EMBL/GenBank/DDBJ databases">
        <title>Conservation and host-specific expression of non-tandemly repeated heterogenous ribosome RNA gene in arbuscular mycorrhizal fungi.</title>
        <authorList>
            <person name="Maeda T."/>
            <person name="Kobayashi Y."/>
            <person name="Nakagawa T."/>
            <person name="Ezawa T."/>
            <person name="Yamaguchi K."/>
            <person name="Bino T."/>
            <person name="Nishimoto Y."/>
            <person name="Shigenobu S."/>
            <person name="Kawaguchi M."/>
        </authorList>
    </citation>
    <scope>NUCLEOTIDE SEQUENCE</scope>
    <source>
        <strain evidence="1">HR1</strain>
    </source>
</reference>
<protein>
    <submittedName>
        <fullName evidence="1">Uncharacterized protein</fullName>
    </submittedName>
</protein>